<dbReference type="STRING" id="554065.E1ZTY9"/>
<feature type="region of interest" description="Disordered" evidence="9">
    <location>
        <begin position="268"/>
        <end position="331"/>
    </location>
</feature>
<evidence type="ECO:0000256" key="6">
    <source>
        <dbReference type="ARBA" id="ARBA00023136"/>
    </source>
</evidence>
<feature type="compositionally biased region" description="Low complexity" evidence="9">
    <location>
        <begin position="394"/>
        <end position="409"/>
    </location>
</feature>
<dbReference type="GO" id="GO:0005516">
    <property type="term" value="F:calmodulin binding"/>
    <property type="evidence" value="ECO:0007669"/>
    <property type="project" value="UniProtKB-KW"/>
</dbReference>
<dbReference type="OrthoDB" id="510784at2759"/>
<dbReference type="RefSeq" id="XP_005842835.1">
    <property type="nucleotide sequence ID" value="XM_005842773.1"/>
</dbReference>
<accession>E1ZTY9</accession>
<protein>
    <recommendedName>
        <fullName evidence="8">MLO-like protein</fullName>
    </recommendedName>
</protein>
<proteinExistence type="inferred from homology"/>
<feature type="region of interest" description="Disordered" evidence="9">
    <location>
        <begin position="371"/>
        <end position="424"/>
    </location>
</feature>
<comment type="similarity">
    <text evidence="2 8">Belongs to the MLO family.</text>
</comment>
<dbReference type="InterPro" id="IPR004326">
    <property type="entry name" value="Mlo"/>
</dbReference>
<keyword evidence="4 8" id="KW-0611">Plant defense</keyword>
<feature type="transmembrane region" description="Helical" evidence="10">
    <location>
        <begin position="18"/>
        <end position="38"/>
    </location>
</feature>
<keyword evidence="12" id="KW-1185">Reference proteome</keyword>
<name>E1ZTY9_CHLVA</name>
<reference evidence="11 12" key="1">
    <citation type="journal article" date="2010" name="Plant Cell">
        <title>The Chlorella variabilis NC64A genome reveals adaptation to photosymbiosis, coevolution with viruses, and cryptic sex.</title>
        <authorList>
            <person name="Blanc G."/>
            <person name="Duncan G."/>
            <person name="Agarkova I."/>
            <person name="Borodovsky M."/>
            <person name="Gurnon J."/>
            <person name="Kuo A."/>
            <person name="Lindquist E."/>
            <person name="Lucas S."/>
            <person name="Pangilinan J."/>
            <person name="Polle J."/>
            <person name="Salamov A."/>
            <person name="Terry A."/>
            <person name="Yamada T."/>
            <person name="Dunigan D.D."/>
            <person name="Grigoriev I.V."/>
            <person name="Claverie J.M."/>
            <person name="Van Etten J.L."/>
        </authorList>
    </citation>
    <scope>NUCLEOTIDE SEQUENCE [LARGE SCALE GENOMIC DNA]</scope>
    <source>
        <strain evidence="11 12">NC64A</strain>
    </source>
</reference>
<feature type="transmembrane region" description="Helical" evidence="10">
    <location>
        <begin position="59"/>
        <end position="80"/>
    </location>
</feature>
<dbReference type="GeneID" id="17350150"/>
<evidence type="ECO:0000256" key="8">
    <source>
        <dbReference type="RuleBase" id="RU280816"/>
    </source>
</evidence>
<keyword evidence="8" id="KW-0112">Calmodulin-binding</keyword>
<keyword evidence="3 8" id="KW-0812">Transmembrane</keyword>
<feature type="compositionally biased region" description="Low complexity" evidence="9">
    <location>
        <begin position="297"/>
        <end position="331"/>
    </location>
</feature>
<sequence>MAGAGKSLGPKEAGFLDVATYTLAGILLFFLVVSLTFERSTQWLMRYLKKRKRNGLAQAVSNLVLELTLVGLVSLLLIVLQDPIANICVPYSSSTIQQWSLIGNVPGCDCCLEDTDTVGSCFLASRQCGDDFCNCGGKNASCLAEEPSLQDLLQEWSNSSGCTPTECSLEYLQRAAETPQAEAARDALKLECDGERGRPASAEGTPCAAGCCAPLCCLEVHIFIFTAAMTHVFMGILMILLSTWRLRSWRRLCGDEDEHARGVRKLLDRSTTPEVQPAPTGWQRLMNSRLLRRHTMPTSRSRGAASSPPAGAGSPATTPASPTAAAAAAAENGAAAPAAAFKEDQPAPPPARGHSMPALVAAAVAASKQAEGGAASDKLDPSEHSRGSDQLAVAEAAAERGQQTAQQQQPPSDSTGGEPGQNGSSRVAILAPVASKEMDGSTSIKRGDYAGWAQEYAICLLHMLLPRPVSAEQLRLMRASFMLSHRVPEGFDFWLYINLSMEDDFSQIVGVSLEMHVCRGAKVNQLSSQVFWFNKPALLLHPIKYLLFLCSFMFASAVSNQRA</sequence>
<evidence type="ECO:0000256" key="10">
    <source>
        <dbReference type="SAM" id="Phobius"/>
    </source>
</evidence>
<keyword evidence="6 8" id="KW-0472">Membrane</keyword>
<dbReference type="PANTHER" id="PTHR31942:SF52">
    <property type="entry name" value="MLO-LIKE PROTEIN 1"/>
    <property type="match status" value="1"/>
</dbReference>
<evidence type="ECO:0000256" key="2">
    <source>
        <dbReference type="ARBA" id="ARBA00006574"/>
    </source>
</evidence>
<evidence type="ECO:0000256" key="1">
    <source>
        <dbReference type="ARBA" id="ARBA00004141"/>
    </source>
</evidence>
<dbReference type="EMBL" id="GL433876">
    <property type="protein sequence ID" value="EFN50723.1"/>
    <property type="molecule type" value="Genomic_DNA"/>
</dbReference>
<evidence type="ECO:0000256" key="7">
    <source>
        <dbReference type="ARBA" id="ARBA00023265"/>
    </source>
</evidence>
<comment type="subcellular location">
    <subcellularLocation>
        <location evidence="1 8">Membrane</location>
        <topology evidence="1 8">Multi-pass membrane protein</topology>
    </subcellularLocation>
</comment>
<feature type="transmembrane region" description="Helical" evidence="10">
    <location>
        <begin position="220"/>
        <end position="241"/>
    </location>
</feature>
<feature type="transmembrane region" description="Helical" evidence="10">
    <location>
        <begin position="538"/>
        <end position="558"/>
    </location>
</feature>
<evidence type="ECO:0000256" key="3">
    <source>
        <dbReference type="ARBA" id="ARBA00022692"/>
    </source>
</evidence>
<comment type="function">
    <text evidence="8">May be involved in modulation of pathogen defense and leaf cell death.</text>
</comment>
<feature type="compositionally biased region" description="Basic and acidic residues" evidence="9">
    <location>
        <begin position="377"/>
        <end position="387"/>
    </location>
</feature>
<dbReference type="AlphaFoldDB" id="E1ZTY9"/>
<dbReference type="Pfam" id="PF03094">
    <property type="entry name" value="Mlo"/>
    <property type="match status" value="2"/>
</dbReference>
<keyword evidence="5 8" id="KW-1133">Transmembrane helix</keyword>
<evidence type="ECO:0000313" key="12">
    <source>
        <dbReference type="Proteomes" id="UP000008141"/>
    </source>
</evidence>
<feature type="compositionally biased region" description="Polar residues" evidence="9">
    <location>
        <begin position="410"/>
        <end position="424"/>
    </location>
</feature>
<keyword evidence="7 8" id="KW-0568">Pathogenesis-related protein</keyword>
<evidence type="ECO:0000256" key="5">
    <source>
        <dbReference type="ARBA" id="ARBA00022989"/>
    </source>
</evidence>
<dbReference type="GO" id="GO:0006952">
    <property type="term" value="P:defense response"/>
    <property type="evidence" value="ECO:0007669"/>
    <property type="project" value="UniProtKB-KW"/>
</dbReference>
<dbReference type="InParanoid" id="E1ZTY9"/>
<dbReference type="Proteomes" id="UP000008141">
    <property type="component" value="Unassembled WGS sequence"/>
</dbReference>
<evidence type="ECO:0000256" key="9">
    <source>
        <dbReference type="SAM" id="MobiDB-lite"/>
    </source>
</evidence>
<evidence type="ECO:0000256" key="4">
    <source>
        <dbReference type="ARBA" id="ARBA00022821"/>
    </source>
</evidence>
<gene>
    <name evidence="8" type="primary">MLO</name>
    <name evidence="11" type="ORF">CHLNCDRAFT_55622</name>
</gene>
<dbReference type="GO" id="GO:0016020">
    <property type="term" value="C:membrane"/>
    <property type="evidence" value="ECO:0007669"/>
    <property type="project" value="UniProtKB-SubCell"/>
</dbReference>
<evidence type="ECO:0000313" key="11">
    <source>
        <dbReference type="EMBL" id="EFN50723.1"/>
    </source>
</evidence>
<dbReference type="PANTHER" id="PTHR31942">
    <property type="entry name" value="MLO-LIKE PROTEIN 1"/>
    <property type="match status" value="1"/>
</dbReference>
<dbReference type="KEGG" id="cvr:CHLNCDRAFT_55622"/>
<comment type="domain">
    <text evidence="8">The C-terminus contains a calmodulin-binding domain, which binds calmodulin in a calcium-dependent fashion.</text>
</comment>
<organism evidence="12">
    <name type="scientific">Chlorella variabilis</name>
    <name type="common">Green alga</name>
    <dbReference type="NCBI Taxonomy" id="554065"/>
    <lineage>
        <taxon>Eukaryota</taxon>
        <taxon>Viridiplantae</taxon>
        <taxon>Chlorophyta</taxon>
        <taxon>core chlorophytes</taxon>
        <taxon>Trebouxiophyceae</taxon>
        <taxon>Chlorellales</taxon>
        <taxon>Chlorellaceae</taxon>
        <taxon>Chlorella clade</taxon>
        <taxon>Chlorella</taxon>
    </lineage>
</organism>